<dbReference type="InterPro" id="IPR019382">
    <property type="entry name" value="eIF3l"/>
</dbReference>
<feature type="compositionally biased region" description="Acidic residues" evidence="4">
    <location>
        <begin position="504"/>
        <end position="513"/>
    </location>
</feature>
<dbReference type="EMBL" id="JAUHHV010000003">
    <property type="protein sequence ID" value="KAK1430252.1"/>
    <property type="molecule type" value="Genomic_DNA"/>
</dbReference>
<dbReference type="Pfam" id="PF10255">
    <property type="entry name" value="Paf67"/>
    <property type="match status" value="1"/>
</dbReference>
<evidence type="ECO:0008006" key="7">
    <source>
        <dbReference type="Google" id="ProtNLM"/>
    </source>
</evidence>
<protein>
    <recommendedName>
        <fullName evidence="7">Eukaryotic translation initiation factor 3 subunit L</fullName>
    </recommendedName>
</protein>
<organism evidence="5 6">
    <name type="scientific">Tagetes erecta</name>
    <name type="common">African marigold</name>
    <dbReference type="NCBI Taxonomy" id="13708"/>
    <lineage>
        <taxon>Eukaryota</taxon>
        <taxon>Viridiplantae</taxon>
        <taxon>Streptophyta</taxon>
        <taxon>Embryophyta</taxon>
        <taxon>Tracheophyta</taxon>
        <taxon>Spermatophyta</taxon>
        <taxon>Magnoliopsida</taxon>
        <taxon>eudicotyledons</taxon>
        <taxon>Gunneridae</taxon>
        <taxon>Pentapetalae</taxon>
        <taxon>asterids</taxon>
        <taxon>campanulids</taxon>
        <taxon>Asterales</taxon>
        <taxon>Asteraceae</taxon>
        <taxon>Asteroideae</taxon>
        <taxon>Heliantheae alliance</taxon>
        <taxon>Tageteae</taxon>
        <taxon>Tagetes</taxon>
    </lineage>
</organism>
<keyword evidence="1" id="KW-0963">Cytoplasm</keyword>
<feature type="region of interest" description="Disordered" evidence="4">
    <location>
        <begin position="485"/>
        <end position="513"/>
    </location>
</feature>
<keyword evidence="3" id="KW-0648">Protein biosynthesis</keyword>
<name>A0AAD8KW46_TARER</name>
<dbReference type="GO" id="GO:0005852">
    <property type="term" value="C:eukaryotic translation initiation factor 3 complex"/>
    <property type="evidence" value="ECO:0007669"/>
    <property type="project" value="InterPro"/>
</dbReference>
<evidence type="ECO:0000256" key="1">
    <source>
        <dbReference type="ARBA" id="ARBA00022490"/>
    </source>
</evidence>
<dbReference type="Proteomes" id="UP001229421">
    <property type="component" value="Unassembled WGS sequence"/>
</dbReference>
<keyword evidence="2" id="KW-0396">Initiation factor</keyword>
<evidence type="ECO:0000256" key="4">
    <source>
        <dbReference type="SAM" id="MobiDB-lite"/>
    </source>
</evidence>
<evidence type="ECO:0000313" key="6">
    <source>
        <dbReference type="Proteomes" id="UP001229421"/>
    </source>
</evidence>
<comment type="caution">
    <text evidence="5">The sequence shown here is derived from an EMBL/GenBank/DDBJ whole genome shotgun (WGS) entry which is preliminary data.</text>
</comment>
<sequence length="513" mass="60081">MTTAAGSYNYVEGYPSTITMDGMPDYEPFFVPDVVRTFAVDLHRHISNKNVNEVQKMYETFLHVYNDAPWPCVECISGTYVVDDGIFPLLYQHLWYRQYYAICSPTLYMRILSVDLLGFQLPNQWLWDIVDYFVSFFLSFHDYCSKMKSKTEDDIELLTNRFEAWSVTRVLAYLKVLMNKSSIIKILKREKQGFDSTSVLKVVGYFSMVGLLRVCCSLGRYKTGLKYLLPIDIPHQGFYTTVIGSYITTIHHYGFANLMLKRFEEAITPLNKILLYISKNKQLHSPNNEQILKKTEQMYAILAACISFCAKVKLLDENVNSQLMEKYAEMQQYDNADELLSYARSTFITPFAPSYDNQKFRKDVKLSGSEAYMRRSDSLRKAEKRAREEGERLRRKEREEYAKRRIALTHRARVAAMPEEKKMDLPFFRWSEHHKKLGNFLRTKTEPHIYYSFAKPLEEDPTLLEERKDLAFQEWKAARSGEQYVETHRLEHGPKTRKIPGGGDNEDYDDVRG</sequence>
<proteinExistence type="predicted"/>
<reference evidence="5" key="1">
    <citation type="journal article" date="2023" name="bioRxiv">
        <title>Improved chromosome-level genome assembly for marigold (Tagetes erecta).</title>
        <authorList>
            <person name="Jiang F."/>
            <person name="Yuan L."/>
            <person name="Wang S."/>
            <person name="Wang H."/>
            <person name="Xu D."/>
            <person name="Wang A."/>
            <person name="Fan W."/>
        </authorList>
    </citation>
    <scope>NUCLEOTIDE SEQUENCE</scope>
    <source>
        <strain evidence="5">WSJ</strain>
        <tissue evidence="5">Leaf</tissue>
    </source>
</reference>
<dbReference type="PANTHER" id="PTHR13242">
    <property type="entry name" value="EUKARYOTIC TRANSLATION INITIATION FACTOR 3"/>
    <property type="match status" value="1"/>
</dbReference>
<dbReference type="GO" id="GO:0003743">
    <property type="term" value="F:translation initiation factor activity"/>
    <property type="evidence" value="ECO:0007669"/>
    <property type="project" value="UniProtKB-KW"/>
</dbReference>
<keyword evidence="6" id="KW-1185">Reference proteome</keyword>
<evidence type="ECO:0000313" key="5">
    <source>
        <dbReference type="EMBL" id="KAK1430252.1"/>
    </source>
</evidence>
<gene>
    <name evidence="5" type="ORF">QVD17_12866</name>
</gene>
<evidence type="ECO:0000256" key="2">
    <source>
        <dbReference type="ARBA" id="ARBA00022540"/>
    </source>
</evidence>
<accession>A0AAD8KW46</accession>
<feature type="compositionally biased region" description="Basic and acidic residues" evidence="4">
    <location>
        <begin position="485"/>
        <end position="494"/>
    </location>
</feature>
<dbReference type="AlphaFoldDB" id="A0AAD8KW46"/>
<dbReference type="PANTHER" id="PTHR13242:SF0">
    <property type="entry name" value="EUKARYOTIC TRANSLATION INITIATION FACTOR 3 SUBUNIT L"/>
    <property type="match status" value="1"/>
</dbReference>
<evidence type="ECO:0000256" key="3">
    <source>
        <dbReference type="ARBA" id="ARBA00022917"/>
    </source>
</evidence>